<dbReference type="PROSITE" id="PS50801">
    <property type="entry name" value="STAS"/>
    <property type="match status" value="1"/>
</dbReference>
<reference evidence="2 3" key="1">
    <citation type="submission" date="2024-06" db="EMBL/GenBank/DDBJ databases">
        <title>The Natural Products Discovery Center: Release of the First 8490 Sequenced Strains for Exploring Actinobacteria Biosynthetic Diversity.</title>
        <authorList>
            <person name="Kalkreuter E."/>
            <person name="Kautsar S.A."/>
            <person name="Yang D."/>
            <person name="Bader C.D."/>
            <person name="Teijaro C.N."/>
            <person name="Fluegel L."/>
            <person name="Davis C.M."/>
            <person name="Simpson J.R."/>
            <person name="Lauterbach L."/>
            <person name="Steele A.D."/>
            <person name="Gui C."/>
            <person name="Meng S."/>
            <person name="Li G."/>
            <person name="Viehrig K."/>
            <person name="Ye F."/>
            <person name="Su P."/>
            <person name="Kiefer A.F."/>
            <person name="Nichols A."/>
            <person name="Cepeda A.J."/>
            <person name="Yan W."/>
            <person name="Fan B."/>
            <person name="Jiang Y."/>
            <person name="Adhikari A."/>
            <person name="Zheng C.-J."/>
            <person name="Schuster L."/>
            <person name="Cowan T.M."/>
            <person name="Smanski M.J."/>
            <person name="Chevrette M.G."/>
            <person name="De Carvalho L.P.S."/>
            <person name="Shen B."/>
        </authorList>
    </citation>
    <scope>NUCLEOTIDE SEQUENCE [LARGE SCALE GENOMIC DNA]</scope>
    <source>
        <strain evidence="2 3">NPDC048117</strain>
    </source>
</reference>
<dbReference type="InterPro" id="IPR058548">
    <property type="entry name" value="MlaB-like_STAS"/>
</dbReference>
<accession>A0ABV3EPU9</accession>
<dbReference type="InterPro" id="IPR002645">
    <property type="entry name" value="STAS_dom"/>
</dbReference>
<gene>
    <name evidence="2" type="ORF">AB0D95_13290</name>
</gene>
<name>A0ABV3EPU9_9ACTN</name>
<feature type="domain" description="STAS" evidence="1">
    <location>
        <begin position="21"/>
        <end position="108"/>
    </location>
</feature>
<dbReference type="SUPFAM" id="SSF52091">
    <property type="entry name" value="SpoIIaa-like"/>
    <property type="match status" value="1"/>
</dbReference>
<protein>
    <submittedName>
        <fullName evidence="2">STAS domain-containing protein</fullName>
    </submittedName>
</protein>
<organism evidence="2 3">
    <name type="scientific">Streptomyces chilikensis</name>
    <dbReference type="NCBI Taxonomy" id="1194079"/>
    <lineage>
        <taxon>Bacteria</taxon>
        <taxon>Bacillati</taxon>
        <taxon>Actinomycetota</taxon>
        <taxon>Actinomycetes</taxon>
        <taxon>Kitasatosporales</taxon>
        <taxon>Streptomycetaceae</taxon>
        <taxon>Streptomyces</taxon>
    </lineage>
</organism>
<proteinExistence type="predicted"/>
<dbReference type="Gene3D" id="3.30.750.24">
    <property type="entry name" value="STAS domain"/>
    <property type="match status" value="1"/>
</dbReference>
<evidence type="ECO:0000313" key="2">
    <source>
        <dbReference type="EMBL" id="MEU9578222.1"/>
    </source>
</evidence>
<dbReference type="InterPro" id="IPR036513">
    <property type="entry name" value="STAS_dom_sf"/>
</dbReference>
<sequence length="122" mass="12559">MQSPERTAAGAAAPAAAEAAPYLAVRPLPGGRGVRLAGEVALSTRTVWADALAGAVGADRCAYVLELSEVSFVDVAGAEALAVAAGRLESGRRMVLHNPPRTLSRVLEMYWPGLPGIEVPTP</sequence>
<dbReference type="EMBL" id="JBEZNA010000024">
    <property type="protein sequence ID" value="MEU9578222.1"/>
    <property type="molecule type" value="Genomic_DNA"/>
</dbReference>
<evidence type="ECO:0000313" key="3">
    <source>
        <dbReference type="Proteomes" id="UP001551584"/>
    </source>
</evidence>
<keyword evidence="3" id="KW-1185">Reference proteome</keyword>
<comment type="caution">
    <text evidence="2">The sequence shown here is derived from an EMBL/GenBank/DDBJ whole genome shotgun (WGS) entry which is preliminary data.</text>
</comment>
<dbReference type="Proteomes" id="UP001551584">
    <property type="component" value="Unassembled WGS sequence"/>
</dbReference>
<dbReference type="Pfam" id="PF13466">
    <property type="entry name" value="STAS_2"/>
    <property type="match status" value="1"/>
</dbReference>
<evidence type="ECO:0000259" key="1">
    <source>
        <dbReference type="PROSITE" id="PS50801"/>
    </source>
</evidence>
<dbReference type="RefSeq" id="WP_359272028.1">
    <property type="nucleotide sequence ID" value="NZ_JBEZNA010000024.1"/>
</dbReference>